<evidence type="ECO:0000259" key="10">
    <source>
        <dbReference type="PROSITE" id="PS50071"/>
    </source>
</evidence>
<dbReference type="PRINTS" id="PR00024">
    <property type="entry name" value="HOMEOBOX"/>
</dbReference>
<name>A0A2Z1TI03_TERTR</name>
<keyword evidence="5 6" id="KW-0539">Nucleus</keyword>
<dbReference type="Pfam" id="PF00046">
    <property type="entry name" value="Homeodomain"/>
    <property type="match status" value="1"/>
</dbReference>
<dbReference type="EMBL" id="KX372765">
    <property type="protein sequence ID" value="ANO46573.1"/>
    <property type="molecule type" value="mRNA"/>
</dbReference>
<dbReference type="PANTHER" id="PTHR45771">
    <property type="entry name" value="HOMEOTIC PROTEIN DEFORMED"/>
    <property type="match status" value="1"/>
</dbReference>
<evidence type="ECO:0000256" key="2">
    <source>
        <dbReference type="ARBA" id="ARBA00022473"/>
    </source>
</evidence>
<dbReference type="PROSITE" id="PS00032">
    <property type="entry name" value="ANTENNAPEDIA"/>
    <property type="match status" value="1"/>
</dbReference>
<dbReference type="GO" id="GO:0045944">
    <property type="term" value="P:positive regulation of transcription by RNA polymerase II"/>
    <property type="evidence" value="ECO:0007669"/>
    <property type="project" value="TreeGrafter"/>
</dbReference>
<feature type="domain" description="Homeobox" evidence="10">
    <location>
        <begin position="210"/>
        <end position="270"/>
    </location>
</feature>
<dbReference type="InterPro" id="IPR001827">
    <property type="entry name" value="Homeobox_Antennapedia_CS"/>
</dbReference>
<keyword evidence="3 6" id="KW-0238">DNA-binding</keyword>
<feature type="DNA-binding region" description="Homeobox" evidence="6">
    <location>
        <begin position="212"/>
        <end position="271"/>
    </location>
</feature>
<evidence type="ECO:0000256" key="1">
    <source>
        <dbReference type="ARBA" id="ARBA00004123"/>
    </source>
</evidence>
<protein>
    <submittedName>
        <fullName evidence="11">Sex combs reduced homeobox protein</fullName>
    </submittedName>
</protein>
<evidence type="ECO:0000256" key="8">
    <source>
        <dbReference type="RuleBase" id="RU004442"/>
    </source>
</evidence>
<evidence type="ECO:0000256" key="5">
    <source>
        <dbReference type="ARBA" id="ARBA00023242"/>
    </source>
</evidence>
<evidence type="ECO:0000256" key="4">
    <source>
        <dbReference type="ARBA" id="ARBA00023155"/>
    </source>
</evidence>
<dbReference type="GO" id="GO:0000981">
    <property type="term" value="F:DNA-binding transcription factor activity, RNA polymerase II-specific"/>
    <property type="evidence" value="ECO:0007669"/>
    <property type="project" value="InterPro"/>
</dbReference>
<dbReference type="InterPro" id="IPR050609">
    <property type="entry name" value="Antp_homeobox_Deformed_sf"/>
</dbReference>
<dbReference type="PROSITE" id="PS00027">
    <property type="entry name" value="HOMEOBOX_1"/>
    <property type="match status" value="1"/>
</dbReference>
<sequence length="299" mass="33242">MNMSHYFVNGLAQQAPSSDMFSGNTNSDHIPVSSMSETYGTGILPQFSQFVASQYPPSVYPLSATSISGDSVGRSRNDTNNVSTASGPVGGTQGLIQLNPDFFSNNNRSSVQIPELGHNGQGHMVPHGMANGDTGARLGGHGGFDTGSTYNAPQRGYMDSPSPPDSHLMGSGSPDSHEQMPSPSYNNGQPQIYPWMKKMHFGNDNTNNNAESKRTRTSYTRHQTLELEKEFHFNRYLTRRRRIEIAHALNLTERQIKIWFQNRRMKWKKEQKVSHITKNEVLKLDGAKVNNGISIEHQM</sequence>
<dbReference type="Gene3D" id="1.10.10.60">
    <property type="entry name" value="Homeodomain-like"/>
    <property type="match status" value="1"/>
</dbReference>
<reference evidence="11" key="1">
    <citation type="journal article" date="2016" name="J. Anim. Genet.">
        <title>Brachiopods possess a split Hox cluster with signs of spatial, but not temporal collinearity.</title>
        <authorList>
            <person name="Schiemann S.M."/>
            <person name="Martin-Duran J.M."/>
            <person name="Borve A."/>
            <person name="Vellutini B.C."/>
            <person name="Passamaneck Y.J."/>
            <person name="Hejnol A."/>
        </authorList>
    </citation>
    <scope>NUCLEOTIDE SEQUENCE</scope>
</reference>
<dbReference type="GO" id="GO:0005654">
    <property type="term" value="C:nucleoplasm"/>
    <property type="evidence" value="ECO:0007669"/>
    <property type="project" value="TreeGrafter"/>
</dbReference>
<comment type="similarity">
    <text evidence="8">Belongs to the Antp homeobox family.</text>
</comment>
<organism evidence="11">
    <name type="scientific">Terebratalia transversa</name>
    <name type="common">Transverse lampshell</name>
    <dbReference type="NCBI Taxonomy" id="34513"/>
    <lineage>
        <taxon>Eukaryota</taxon>
        <taxon>Metazoa</taxon>
        <taxon>Spiralia</taxon>
        <taxon>Lophotrochozoa</taxon>
        <taxon>Brachiopoda</taxon>
        <taxon>Rhynchonelliformea</taxon>
        <taxon>Rhynchonellata</taxon>
        <taxon>Terebratellidina</taxon>
        <taxon>Laqueoidea</taxon>
        <taxon>Laqueidae</taxon>
        <taxon>Terebratalia</taxon>
    </lineage>
</organism>
<dbReference type="InterPro" id="IPR009057">
    <property type="entry name" value="Homeodomain-like_sf"/>
</dbReference>
<evidence type="ECO:0000256" key="9">
    <source>
        <dbReference type="SAM" id="MobiDB-lite"/>
    </source>
</evidence>
<dbReference type="GO" id="GO:0000978">
    <property type="term" value="F:RNA polymerase II cis-regulatory region sequence-specific DNA binding"/>
    <property type="evidence" value="ECO:0007669"/>
    <property type="project" value="TreeGrafter"/>
</dbReference>
<evidence type="ECO:0000313" key="11">
    <source>
        <dbReference type="EMBL" id="ANO46573.1"/>
    </source>
</evidence>
<dbReference type="PROSITE" id="PS50071">
    <property type="entry name" value="HOMEOBOX_2"/>
    <property type="match status" value="1"/>
</dbReference>
<keyword evidence="2" id="KW-0217">Developmental protein</keyword>
<dbReference type="PANTHER" id="PTHR45771:SF6">
    <property type="entry name" value="HOMEOTIC PROTEIN SEX COMBS REDUCED"/>
    <property type="match status" value="1"/>
</dbReference>
<evidence type="ECO:0000256" key="6">
    <source>
        <dbReference type="PROSITE-ProRule" id="PRU00108"/>
    </source>
</evidence>
<dbReference type="GO" id="GO:0009952">
    <property type="term" value="P:anterior/posterior pattern specification"/>
    <property type="evidence" value="ECO:0007669"/>
    <property type="project" value="TreeGrafter"/>
</dbReference>
<comment type="subcellular location">
    <subcellularLocation>
        <location evidence="1 6 7">Nucleus</location>
    </subcellularLocation>
</comment>
<feature type="compositionally biased region" description="Polar residues" evidence="9">
    <location>
        <begin position="179"/>
        <end position="190"/>
    </location>
</feature>
<dbReference type="CDD" id="cd00086">
    <property type="entry name" value="homeodomain"/>
    <property type="match status" value="1"/>
</dbReference>
<dbReference type="SMART" id="SM00389">
    <property type="entry name" value="HOX"/>
    <property type="match status" value="1"/>
</dbReference>
<evidence type="ECO:0000256" key="3">
    <source>
        <dbReference type="ARBA" id="ARBA00023125"/>
    </source>
</evidence>
<dbReference type="FunFam" id="1.10.10.60:FF:000609">
    <property type="entry name" value="Homeobox B4"/>
    <property type="match status" value="1"/>
</dbReference>
<dbReference type="InterPro" id="IPR020479">
    <property type="entry name" value="HD_metazoa"/>
</dbReference>
<dbReference type="PRINTS" id="PR00025">
    <property type="entry name" value="ANTENNAPEDIA"/>
</dbReference>
<dbReference type="InterPro" id="IPR017970">
    <property type="entry name" value="Homeobox_CS"/>
</dbReference>
<keyword evidence="4 6" id="KW-0371">Homeobox</keyword>
<dbReference type="InterPro" id="IPR017995">
    <property type="entry name" value="Homeobox_antennapedia"/>
</dbReference>
<dbReference type="InterPro" id="IPR001356">
    <property type="entry name" value="HD"/>
</dbReference>
<dbReference type="SUPFAM" id="SSF46689">
    <property type="entry name" value="Homeodomain-like"/>
    <property type="match status" value="1"/>
</dbReference>
<proteinExistence type="evidence at transcript level"/>
<feature type="region of interest" description="Disordered" evidence="9">
    <location>
        <begin position="69"/>
        <end position="110"/>
    </location>
</feature>
<dbReference type="AlphaFoldDB" id="A0A2Z1TI03"/>
<feature type="region of interest" description="Disordered" evidence="9">
    <location>
        <begin position="130"/>
        <end position="192"/>
    </location>
</feature>
<dbReference type="EMBL" id="KX372776">
    <property type="protein sequence ID" value="ANQ38678.1"/>
    <property type="molecule type" value="Genomic_DNA"/>
</dbReference>
<accession>A0A2Z1TI03</accession>
<evidence type="ECO:0000256" key="7">
    <source>
        <dbReference type="RuleBase" id="RU000682"/>
    </source>
</evidence>